<keyword evidence="1" id="KW-0808">Transferase</keyword>
<keyword evidence="2 5" id="KW-0547">Nucleotide-binding</keyword>
<dbReference type="InterPro" id="IPR017441">
    <property type="entry name" value="Protein_kinase_ATP_BS"/>
</dbReference>
<feature type="compositionally biased region" description="Basic and acidic residues" evidence="6">
    <location>
        <begin position="365"/>
        <end position="380"/>
    </location>
</feature>
<dbReference type="EMBL" id="JAGYPM010000001">
    <property type="protein sequence ID" value="MBS4189643.1"/>
    <property type="molecule type" value="Genomic_DNA"/>
</dbReference>
<comment type="caution">
    <text evidence="9">The sequence shown here is derived from an EMBL/GenBank/DDBJ whole genome shotgun (WGS) entry which is preliminary data.</text>
</comment>
<reference evidence="9 10" key="1">
    <citation type="submission" date="2021-05" db="EMBL/GenBank/DDBJ databases">
        <title>Novel Bacillus species.</title>
        <authorList>
            <person name="Liu G."/>
        </authorList>
    </citation>
    <scope>NUCLEOTIDE SEQUENCE [LARGE SCALE GENOMIC DNA]</scope>
    <source>
        <strain evidence="9 10">FJAT-49705</strain>
    </source>
</reference>
<dbReference type="RefSeq" id="WP_213101055.1">
    <property type="nucleotide sequence ID" value="NZ_JAGYPM010000001.1"/>
</dbReference>
<dbReference type="PROSITE" id="PS50011">
    <property type="entry name" value="PROTEIN_KINASE_DOM"/>
    <property type="match status" value="1"/>
</dbReference>
<organism evidence="9 10">
    <name type="scientific">Cytobacillus citreus</name>
    <dbReference type="NCBI Taxonomy" id="2833586"/>
    <lineage>
        <taxon>Bacteria</taxon>
        <taxon>Bacillati</taxon>
        <taxon>Bacillota</taxon>
        <taxon>Bacilli</taxon>
        <taxon>Bacillales</taxon>
        <taxon>Bacillaceae</taxon>
        <taxon>Cytobacillus</taxon>
    </lineage>
</organism>
<feature type="transmembrane region" description="Helical" evidence="7">
    <location>
        <begin position="468"/>
        <end position="492"/>
    </location>
</feature>
<feature type="binding site" evidence="5">
    <location>
        <position position="46"/>
    </location>
    <ligand>
        <name>ATP</name>
        <dbReference type="ChEBI" id="CHEBI:30616"/>
    </ligand>
</feature>
<keyword evidence="7" id="KW-0472">Membrane</keyword>
<keyword evidence="10" id="KW-1185">Reference proteome</keyword>
<dbReference type="InterPro" id="IPR045269">
    <property type="entry name" value="Atg1-like"/>
</dbReference>
<keyword evidence="9" id="KW-0723">Serine/threonine-protein kinase</keyword>
<evidence type="ECO:0000313" key="9">
    <source>
        <dbReference type="EMBL" id="MBS4189643.1"/>
    </source>
</evidence>
<feature type="compositionally biased region" description="Basic and acidic residues" evidence="6">
    <location>
        <begin position="406"/>
        <end position="425"/>
    </location>
</feature>
<sequence>MSISSNLAGQKILGYHVDEFIGSGGFGTVYKVSKTNESGHYESALKHIVIPNEAQYHDVLNSMGGDHSKAENYFKSVLQEIIDEINILRSLSEKNNNHIVTYYDNEVEKQDVPLRYDIFIRMEYVTPLANYLKENKITVENVIDLGLDILSALELCHTNGIFHRDIKDENIFVNKERVFKVGDFGIAKLLKNTSRAASMKGTPAYIAPEILALEEYDHTVDIYSLGTLLYKLLNYARLPFLPPYPESYEMSDIDHAIEKRQKGAIPDRPLNAPAKLGDVVVKACSPRENRFSSAKEFSDALFEVKQGLSYEELLKVVLVPAAARQSKESSSNLTIDNHYSNSHSRFLSYDETVGTDYSNTSNRLKQNEQKTNKNDQHENLFETIPSDRTMQSADPISITPPNLEMGNDHRRNTLEHDNSQRRESDEYTAPSVKKDFSWLVYLSPVIIAFISIIYYMNMFSFLEDIPLVRIILSKGIITLVLSISFIVSLFLVGKKLQGRREESSPFAELKDKEPYFKVSEILSLLKQVMDREKEDKDRYRQVWQRVKQLKEQLEIEPDFGYGKRHIIQIENEITSILYHIKGLIDGLKNRNTGQLNKINHLLSDINELLRRRREMLKR</sequence>
<gene>
    <name evidence="9" type="ORF">KHA94_05380</name>
</gene>
<proteinExistence type="predicted"/>
<evidence type="ECO:0000256" key="5">
    <source>
        <dbReference type="PROSITE-ProRule" id="PRU10141"/>
    </source>
</evidence>
<dbReference type="GO" id="GO:0004674">
    <property type="term" value="F:protein serine/threonine kinase activity"/>
    <property type="evidence" value="ECO:0007669"/>
    <property type="project" value="UniProtKB-KW"/>
</dbReference>
<dbReference type="Gene3D" id="1.10.510.10">
    <property type="entry name" value="Transferase(Phosphotransferase) domain 1"/>
    <property type="match status" value="1"/>
</dbReference>
<dbReference type="PROSITE" id="PS00107">
    <property type="entry name" value="PROTEIN_KINASE_ATP"/>
    <property type="match status" value="1"/>
</dbReference>
<evidence type="ECO:0000256" key="1">
    <source>
        <dbReference type="ARBA" id="ARBA00022679"/>
    </source>
</evidence>
<evidence type="ECO:0000256" key="4">
    <source>
        <dbReference type="ARBA" id="ARBA00022840"/>
    </source>
</evidence>
<dbReference type="PROSITE" id="PS00108">
    <property type="entry name" value="PROTEIN_KINASE_ST"/>
    <property type="match status" value="1"/>
</dbReference>
<evidence type="ECO:0000259" key="8">
    <source>
        <dbReference type="PROSITE" id="PS50011"/>
    </source>
</evidence>
<evidence type="ECO:0000313" key="10">
    <source>
        <dbReference type="Proteomes" id="UP000681027"/>
    </source>
</evidence>
<dbReference type="Pfam" id="PF00069">
    <property type="entry name" value="Pkinase"/>
    <property type="match status" value="1"/>
</dbReference>
<accession>A0ABS5NPA9</accession>
<evidence type="ECO:0000256" key="3">
    <source>
        <dbReference type="ARBA" id="ARBA00022777"/>
    </source>
</evidence>
<evidence type="ECO:0000256" key="6">
    <source>
        <dbReference type="SAM" id="MobiDB-lite"/>
    </source>
</evidence>
<protein>
    <submittedName>
        <fullName evidence="9">Serine/threonine protein kinase</fullName>
    </submittedName>
</protein>
<keyword evidence="3 9" id="KW-0418">Kinase</keyword>
<dbReference type="Proteomes" id="UP000681027">
    <property type="component" value="Unassembled WGS sequence"/>
</dbReference>
<dbReference type="InterPro" id="IPR011009">
    <property type="entry name" value="Kinase-like_dom_sf"/>
</dbReference>
<keyword evidence="7" id="KW-0812">Transmembrane</keyword>
<keyword evidence="4 5" id="KW-0067">ATP-binding</keyword>
<feature type="region of interest" description="Disordered" evidence="6">
    <location>
        <begin position="357"/>
        <end position="426"/>
    </location>
</feature>
<dbReference type="PANTHER" id="PTHR24348:SF22">
    <property type="entry name" value="NON-SPECIFIC SERINE_THREONINE PROTEIN KINASE"/>
    <property type="match status" value="1"/>
</dbReference>
<dbReference type="CDD" id="cd14014">
    <property type="entry name" value="STKc_PknB_like"/>
    <property type="match status" value="1"/>
</dbReference>
<dbReference type="SUPFAM" id="SSF56112">
    <property type="entry name" value="Protein kinase-like (PK-like)"/>
    <property type="match status" value="1"/>
</dbReference>
<evidence type="ECO:0000256" key="2">
    <source>
        <dbReference type="ARBA" id="ARBA00022741"/>
    </source>
</evidence>
<dbReference type="SMART" id="SM00220">
    <property type="entry name" value="S_TKc"/>
    <property type="match status" value="1"/>
</dbReference>
<dbReference type="InterPro" id="IPR000719">
    <property type="entry name" value="Prot_kinase_dom"/>
</dbReference>
<feature type="domain" description="Protein kinase" evidence="8">
    <location>
        <begin position="15"/>
        <end position="302"/>
    </location>
</feature>
<keyword evidence="7" id="KW-1133">Transmembrane helix</keyword>
<name>A0ABS5NPA9_9BACI</name>
<evidence type="ECO:0000256" key="7">
    <source>
        <dbReference type="SAM" id="Phobius"/>
    </source>
</evidence>
<dbReference type="PANTHER" id="PTHR24348">
    <property type="entry name" value="SERINE/THREONINE-PROTEIN KINASE UNC-51-RELATED"/>
    <property type="match status" value="1"/>
</dbReference>
<dbReference type="InterPro" id="IPR008271">
    <property type="entry name" value="Ser/Thr_kinase_AS"/>
</dbReference>
<feature type="transmembrane region" description="Helical" evidence="7">
    <location>
        <begin position="438"/>
        <end position="456"/>
    </location>
</feature>